<dbReference type="InterPro" id="IPR008271">
    <property type="entry name" value="Ser/Thr_kinase_AS"/>
</dbReference>
<dbReference type="AlphaFoldDB" id="A0A165ER32"/>
<dbReference type="Pfam" id="PF07714">
    <property type="entry name" value="PK_Tyr_Ser-Thr"/>
    <property type="match status" value="1"/>
</dbReference>
<reference evidence="2 3" key="1">
    <citation type="journal article" date="2016" name="Mol. Biol. Evol.">
        <title>Comparative Genomics of Early-Diverging Mushroom-Forming Fungi Provides Insights into the Origins of Lignocellulose Decay Capabilities.</title>
        <authorList>
            <person name="Nagy L.G."/>
            <person name="Riley R."/>
            <person name="Tritt A."/>
            <person name="Adam C."/>
            <person name="Daum C."/>
            <person name="Floudas D."/>
            <person name="Sun H."/>
            <person name="Yadav J.S."/>
            <person name="Pangilinan J."/>
            <person name="Larsson K.H."/>
            <person name="Matsuura K."/>
            <person name="Barry K."/>
            <person name="Labutti K."/>
            <person name="Kuo R."/>
            <person name="Ohm R.A."/>
            <person name="Bhattacharya S.S."/>
            <person name="Shirouzu T."/>
            <person name="Yoshinaga Y."/>
            <person name="Martin F.M."/>
            <person name="Grigoriev I.V."/>
            <person name="Hibbett D.S."/>
        </authorList>
    </citation>
    <scope>NUCLEOTIDE SEQUENCE [LARGE SCALE GENOMIC DNA]</scope>
    <source>
        <strain evidence="2 3">HHB12733</strain>
    </source>
</reference>
<gene>
    <name evidence="2" type="ORF">CALCODRAFT_354400</name>
</gene>
<feature type="domain" description="Protein kinase" evidence="1">
    <location>
        <begin position="1"/>
        <end position="213"/>
    </location>
</feature>
<dbReference type="GO" id="GO:0007165">
    <property type="term" value="P:signal transduction"/>
    <property type="evidence" value="ECO:0007669"/>
    <property type="project" value="TreeGrafter"/>
</dbReference>
<evidence type="ECO:0000313" key="2">
    <source>
        <dbReference type="EMBL" id="KZT55364.1"/>
    </source>
</evidence>
<evidence type="ECO:0000259" key="1">
    <source>
        <dbReference type="PROSITE" id="PS50011"/>
    </source>
</evidence>
<dbReference type="SMART" id="SM00220">
    <property type="entry name" value="S_TKc"/>
    <property type="match status" value="1"/>
</dbReference>
<sequence length="294" mass="33085">MARPQLCMVSPWMKDGNVMDFIGDNPSHDRLYFLMDIIDAVSYLHQMGPIVHGDLKGNNVLVGVTQNRPTAYLTDFGLSQLAEYTMHWEHMATTSATFQGNARWLAIERLDPAASGLRQSEAKSTYSDIFEMMRTFFQILTGMVPFQGKSDIGAAISAGQGQNPDRPSGYCCGLDDDTWNAMLQAWSPNRHERPSLKTIKQMVMDSIAVEELLEDEARLWDAAFSVSQTVWRKVLYNKQRTLAVRLNVSDWSYLPRGSLEVLRLFELDVDTAYIQLSGAPEESLALQSIFTAMP</sequence>
<protein>
    <submittedName>
        <fullName evidence="2">Kinase-like protein</fullName>
    </submittedName>
</protein>
<dbReference type="EMBL" id="KV423996">
    <property type="protein sequence ID" value="KZT55364.1"/>
    <property type="molecule type" value="Genomic_DNA"/>
</dbReference>
<organism evidence="2 3">
    <name type="scientific">Calocera cornea HHB12733</name>
    <dbReference type="NCBI Taxonomy" id="1353952"/>
    <lineage>
        <taxon>Eukaryota</taxon>
        <taxon>Fungi</taxon>
        <taxon>Dikarya</taxon>
        <taxon>Basidiomycota</taxon>
        <taxon>Agaricomycotina</taxon>
        <taxon>Dacrymycetes</taxon>
        <taxon>Dacrymycetales</taxon>
        <taxon>Dacrymycetaceae</taxon>
        <taxon>Calocera</taxon>
    </lineage>
</organism>
<dbReference type="PROSITE" id="PS50011">
    <property type="entry name" value="PROTEIN_KINASE_DOM"/>
    <property type="match status" value="1"/>
</dbReference>
<proteinExistence type="predicted"/>
<dbReference type="InterPro" id="IPR011009">
    <property type="entry name" value="Kinase-like_dom_sf"/>
</dbReference>
<keyword evidence="2" id="KW-0808">Transferase</keyword>
<dbReference type="PROSITE" id="PS00108">
    <property type="entry name" value="PROTEIN_KINASE_ST"/>
    <property type="match status" value="1"/>
</dbReference>
<dbReference type="InterPro" id="IPR050167">
    <property type="entry name" value="Ser_Thr_protein_kinase"/>
</dbReference>
<dbReference type="SUPFAM" id="SSF56112">
    <property type="entry name" value="Protein kinase-like (PK-like)"/>
    <property type="match status" value="1"/>
</dbReference>
<keyword evidence="2" id="KW-0418">Kinase</keyword>
<dbReference type="Gene3D" id="1.10.510.10">
    <property type="entry name" value="Transferase(Phosphotransferase) domain 1"/>
    <property type="match status" value="1"/>
</dbReference>
<accession>A0A165ER32</accession>
<name>A0A165ER32_9BASI</name>
<dbReference type="GO" id="GO:0005524">
    <property type="term" value="F:ATP binding"/>
    <property type="evidence" value="ECO:0007669"/>
    <property type="project" value="InterPro"/>
</dbReference>
<dbReference type="GO" id="GO:0004672">
    <property type="term" value="F:protein kinase activity"/>
    <property type="evidence" value="ECO:0007669"/>
    <property type="project" value="InterPro"/>
</dbReference>
<dbReference type="GO" id="GO:0005737">
    <property type="term" value="C:cytoplasm"/>
    <property type="evidence" value="ECO:0007669"/>
    <property type="project" value="TreeGrafter"/>
</dbReference>
<dbReference type="PANTHER" id="PTHR23257">
    <property type="entry name" value="SERINE-THREONINE PROTEIN KINASE"/>
    <property type="match status" value="1"/>
</dbReference>
<dbReference type="InParanoid" id="A0A165ER32"/>
<dbReference type="OrthoDB" id="4062651at2759"/>
<dbReference type="InterPro" id="IPR000719">
    <property type="entry name" value="Prot_kinase_dom"/>
</dbReference>
<dbReference type="Proteomes" id="UP000076842">
    <property type="component" value="Unassembled WGS sequence"/>
</dbReference>
<dbReference type="STRING" id="1353952.A0A165ER32"/>
<evidence type="ECO:0000313" key="3">
    <source>
        <dbReference type="Proteomes" id="UP000076842"/>
    </source>
</evidence>
<dbReference type="InterPro" id="IPR001245">
    <property type="entry name" value="Ser-Thr/Tyr_kinase_cat_dom"/>
</dbReference>
<keyword evidence="3" id="KW-1185">Reference proteome</keyword>